<gene>
    <name evidence="1" type="ORF">D3P05_11780</name>
</gene>
<dbReference type="AlphaFoldDB" id="A0A419A696"/>
<organism evidence="1 2">
    <name type="scientific">Paracoccus siganidrum</name>
    <dbReference type="NCBI Taxonomy" id="1276757"/>
    <lineage>
        <taxon>Bacteria</taxon>
        <taxon>Pseudomonadati</taxon>
        <taxon>Pseudomonadota</taxon>
        <taxon>Alphaproteobacteria</taxon>
        <taxon>Rhodobacterales</taxon>
        <taxon>Paracoccaceae</taxon>
        <taxon>Paracoccus</taxon>
    </lineage>
</organism>
<accession>A0A419A696</accession>
<reference evidence="2" key="1">
    <citation type="submission" date="2018-09" db="EMBL/GenBank/DDBJ databases">
        <title>Paracoccus onubensis nov. sp. a moderate halophilic bacterium isolated from Gruta de las Maravillas (Aracena, Spain).</title>
        <authorList>
            <person name="Jurado V."/>
            <person name="Gutierrez-Patricio S."/>
            <person name="Gonzalez-Pimentel J.L."/>
            <person name="Miller A.Z."/>
            <person name="Laiz L."/>
            <person name="Saiz-Jimenez C."/>
        </authorList>
    </citation>
    <scope>NUCLEOTIDE SEQUENCE [LARGE SCALE GENOMIC DNA]</scope>
    <source>
        <strain evidence="2">DSM 26381</strain>
    </source>
</reference>
<sequence length="66" mass="7766">MATTTHDESTFTLRKREWHGTYPLEDLPKWLAFYRKMKREFPKSGSAYDETIAALEKLEAELAAMR</sequence>
<dbReference type="RefSeq" id="WP_119898362.1">
    <property type="nucleotide sequence ID" value="NZ_QNRC01000013.1"/>
</dbReference>
<protein>
    <submittedName>
        <fullName evidence="1">Uncharacterized protein</fullName>
    </submittedName>
</protein>
<evidence type="ECO:0000313" key="2">
    <source>
        <dbReference type="Proteomes" id="UP000283587"/>
    </source>
</evidence>
<keyword evidence="2" id="KW-1185">Reference proteome</keyword>
<dbReference type="EMBL" id="QZEW01000044">
    <property type="protein sequence ID" value="RJL13681.1"/>
    <property type="molecule type" value="Genomic_DNA"/>
</dbReference>
<comment type="caution">
    <text evidence="1">The sequence shown here is derived from an EMBL/GenBank/DDBJ whole genome shotgun (WGS) entry which is preliminary data.</text>
</comment>
<name>A0A419A696_9RHOB</name>
<evidence type="ECO:0000313" key="1">
    <source>
        <dbReference type="EMBL" id="RJL13681.1"/>
    </source>
</evidence>
<dbReference type="Proteomes" id="UP000283587">
    <property type="component" value="Unassembled WGS sequence"/>
</dbReference>
<proteinExistence type="predicted"/>
<dbReference type="OrthoDB" id="7776368at2"/>